<evidence type="ECO:0000259" key="8">
    <source>
        <dbReference type="Pfam" id="PF08281"/>
    </source>
</evidence>
<dbReference type="NCBIfam" id="NF007216">
    <property type="entry name" value="PRK09638.1"/>
    <property type="match status" value="1"/>
</dbReference>
<evidence type="ECO:0000256" key="5">
    <source>
        <dbReference type="ARBA" id="ARBA00023163"/>
    </source>
</evidence>
<feature type="domain" description="RNA polymerase sigma-70 region 2" evidence="7">
    <location>
        <begin position="21"/>
        <end position="88"/>
    </location>
</feature>
<evidence type="ECO:0000256" key="4">
    <source>
        <dbReference type="ARBA" id="ARBA00023125"/>
    </source>
</evidence>
<dbReference type="PROSITE" id="PS01063">
    <property type="entry name" value="SIGMA70_ECF"/>
    <property type="match status" value="1"/>
</dbReference>
<feature type="domain" description="RNA polymerase sigma factor 70 region 4 type 2" evidence="8">
    <location>
        <begin position="119"/>
        <end position="166"/>
    </location>
</feature>
<dbReference type="Pfam" id="PF08281">
    <property type="entry name" value="Sigma70_r4_2"/>
    <property type="match status" value="1"/>
</dbReference>
<keyword evidence="5 6" id="KW-0804">Transcription</keyword>
<dbReference type="PANTHER" id="PTHR43133">
    <property type="entry name" value="RNA POLYMERASE ECF-TYPE SIGMA FACTO"/>
    <property type="match status" value="1"/>
</dbReference>
<dbReference type="Proteomes" id="UP000663623">
    <property type="component" value="Chromosome"/>
</dbReference>
<keyword evidence="2 6" id="KW-0805">Transcription regulation</keyword>
<organism evidence="9 10">
    <name type="scientific">Caldicellulosiruptor diazotrophicus</name>
    <dbReference type="NCBI Taxonomy" id="2806205"/>
    <lineage>
        <taxon>Bacteria</taxon>
        <taxon>Bacillati</taxon>
        <taxon>Bacillota</taxon>
        <taxon>Bacillota incertae sedis</taxon>
        <taxon>Caldicellulosiruptorales</taxon>
        <taxon>Caldicellulosiruptoraceae</taxon>
        <taxon>Caldicellulosiruptor</taxon>
    </lineage>
</organism>
<dbReference type="Gene3D" id="1.10.1740.10">
    <property type="match status" value="1"/>
</dbReference>
<evidence type="ECO:0000256" key="1">
    <source>
        <dbReference type="ARBA" id="ARBA00010641"/>
    </source>
</evidence>
<sequence length="183" mass="21657">MDEKRLIEEAKKGNKEALYRLIENNLNILSGFVTKMTQDYHFAQDVVQETLLRSIINMDKFSPDAKFSTWLIKISINVYKDLLRKNKRYTYLDESYKDYMQDVEHAAISNSEYKDICKAILSLDYKFRAVFILKHFYGYKYKEIAKILNCPVGTVRSRLHFAIKFLIKELEKKGVLESESKKE</sequence>
<dbReference type="Pfam" id="PF04542">
    <property type="entry name" value="Sigma70_r2"/>
    <property type="match status" value="1"/>
</dbReference>
<dbReference type="EMBL" id="AP024480">
    <property type="protein sequence ID" value="BCS80876.1"/>
    <property type="molecule type" value="Genomic_DNA"/>
</dbReference>
<protein>
    <recommendedName>
        <fullName evidence="6">RNA polymerase sigma factor</fullName>
    </recommendedName>
</protein>
<keyword evidence="10" id="KW-1185">Reference proteome</keyword>
<proteinExistence type="inferred from homology"/>
<dbReference type="InterPro" id="IPR013325">
    <property type="entry name" value="RNA_pol_sigma_r2"/>
</dbReference>
<dbReference type="InterPro" id="IPR007627">
    <property type="entry name" value="RNA_pol_sigma70_r2"/>
</dbReference>
<dbReference type="InterPro" id="IPR014284">
    <property type="entry name" value="RNA_pol_sigma-70_dom"/>
</dbReference>
<dbReference type="Gene3D" id="1.10.10.10">
    <property type="entry name" value="Winged helix-like DNA-binding domain superfamily/Winged helix DNA-binding domain"/>
    <property type="match status" value="1"/>
</dbReference>
<dbReference type="SUPFAM" id="SSF88946">
    <property type="entry name" value="Sigma2 domain of RNA polymerase sigma factors"/>
    <property type="match status" value="1"/>
</dbReference>
<keyword evidence="4 6" id="KW-0238">DNA-binding</keyword>
<dbReference type="SUPFAM" id="SSF88659">
    <property type="entry name" value="Sigma3 and sigma4 domains of RNA polymerase sigma factors"/>
    <property type="match status" value="1"/>
</dbReference>
<name>A0ABN6EBM8_9FIRM</name>
<dbReference type="PANTHER" id="PTHR43133:SF60">
    <property type="entry name" value="RNA POLYMERASE SIGMA FACTOR SIGV"/>
    <property type="match status" value="1"/>
</dbReference>
<accession>A0ABN6EBM8</accession>
<evidence type="ECO:0000256" key="6">
    <source>
        <dbReference type="RuleBase" id="RU000716"/>
    </source>
</evidence>
<gene>
    <name evidence="9" type="primary">sigY</name>
    <name evidence="9" type="ORF">CaldiYA01_08360</name>
</gene>
<evidence type="ECO:0000256" key="2">
    <source>
        <dbReference type="ARBA" id="ARBA00023015"/>
    </source>
</evidence>
<dbReference type="RefSeq" id="WP_207181732.1">
    <property type="nucleotide sequence ID" value="NZ_AP024480.1"/>
</dbReference>
<keyword evidence="3 6" id="KW-0731">Sigma factor</keyword>
<dbReference type="CDD" id="cd06171">
    <property type="entry name" value="Sigma70_r4"/>
    <property type="match status" value="1"/>
</dbReference>
<comment type="similarity">
    <text evidence="1 6">Belongs to the sigma-70 factor family. ECF subfamily.</text>
</comment>
<dbReference type="InterPro" id="IPR000838">
    <property type="entry name" value="RNA_pol_sigma70_ECF_CS"/>
</dbReference>
<dbReference type="InterPro" id="IPR036388">
    <property type="entry name" value="WH-like_DNA-bd_sf"/>
</dbReference>
<dbReference type="InterPro" id="IPR039425">
    <property type="entry name" value="RNA_pol_sigma-70-like"/>
</dbReference>
<dbReference type="NCBIfam" id="TIGR02937">
    <property type="entry name" value="sigma70-ECF"/>
    <property type="match status" value="1"/>
</dbReference>
<evidence type="ECO:0000313" key="10">
    <source>
        <dbReference type="Proteomes" id="UP000663623"/>
    </source>
</evidence>
<evidence type="ECO:0000259" key="7">
    <source>
        <dbReference type="Pfam" id="PF04542"/>
    </source>
</evidence>
<dbReference type="InterPro" id="IPR013324">
    <property type="entry name" value="RNA_pol_sigma_r3/r4-like"/>
</dbReference>
<evidence type="ECO:0000313" key="9">
    <source>
        <dbReference type="EMBL" id="BCS80876.1"/>
    </source>
</evidence>
<dbReference type="InterPro" id="IPR013249">
    <property type="entry name" value="RNA_pol_sigma70_r4_t2"/>
</dbReference>
<reference evidence="9 10" key="1">
    <citation type="submission" date="2021-02" db="EMBL/GenBank/DDBJ databases">
        <title>Nitrogen-fixing ability and nitrogen fixation related genes of thermophilic fermentative bacteria in the genus Caldicellulosiruptor.</title>
        <authorList>
            <person name="Chen Y."/>
            <person name="Nishihara A."/>
            <person name="Haruta S."/>
        </authorList>
    </citation>
    <scope>NUCLEOTIDE SEQUENCE [LARGE SCALE GENOMIC DNA]</scope>
    <source>
        <strain evidence="9 10">YA01</strain>
    </source>
</reference>
<evidence type="ECO:0000256" key="3">
    <source>
        <dbReference type="ARBA" id="ARBA00023082"/>
    </source>
</evidence>